<dbReference type="PROSITE" id="PS51273">
    <property type="entry name" value="GATASE_TYPE_1"/>
    <property type="match status" value="1"/>
</dbReference>
<protein>
    <submittedName>
        <fullName evidence="2">Type 1 glutamine amidotransferase</fullName>
    </submittedName>
</protein>
<dbReference type="CDD" id="cd01741">
    <property type="entry name" value="GATase1_1"/>
    <property type="match status" value="1"/>
</dbReference>
<dbReference type="EMBL" id="JACLAX010000009">
    <property type="protein sequence ID" value="MBC2669560.1"/>
    <property type="molecule type" value="Genomic_DNA"/>
</dbReference>
<dbReference type="PANTHER" id="PTHR42695">
    <property type="entry name" value="GLUTAMINE AMIDOTRANSFERASE YLR126C-RELATED"/>
    <property type="match status" value="1"/>
</dbReference>
<accession>A0A7X1FYX8</accession>
<dbReference type="InterPro" id="IPR044992">
    <property type="entry name" value="ChyE-like"/>
</dbReference>
<evidence type="ECO:0000259" key="1">
    <source>
        <dbReference type="Pfam" id="PF00117"/>
    </source>
</evidence>
<reference evidence="2 3" key="1">
    <citation type="submission" date="2020-08" db="EMBL/GenBank/DDBJ databases">
        <title>The genome sequence of type strain Novosphingobium piscinae KCTC 42194.</title>
        <authorList>
            <person name="Liu Y."/>
        </authorList>
    </citation>
    <scope>NUCLEOTIDE SEQUENCE [LARGE SCALE GENOMIC DNA]</scope>
    <source>
        <strain evidence="2 3">KCTC 42194</strain>
    </source>
</reference>
<dbReference type="Pfam" id="PF00117">
    <property type="entry name" value="GATase"/>
    <property type="match status" value="1"/>
</dbReference>
<keyword evidence="2" id="KW-0315">Glutamine amidotransferase</keyword>
<dbReference type="InterPro" id="IPR029062">
    <property type="entry name" value="Class_I_gatase-like"/>
</dbReference>
<keyword evidence="3" id="KW-1185">Reference proteome</keyword>
<name>A0A7X1FYX8_9SPHN</name>
<dbReference type="GO" id="GO:0016740">
    <property type="term" value="F:transferase activity"/>
    <property type="evidence" value="ECO:0007669"/>
    <property type="project" value="UniProtKB-KW"/>
</dbReference>
<organism evidence="2 3">
    <name type="scientific">Novosphingobium piscinae</name>
    <dbReference type="NCBI Taxonomy" id="1507448"/>
    <lineage>
        <taxon>Bacteria</taxon>
        <taxon>Pseudomonadati</taxon>
        <taxon>Pseudomonadota</taxon>
        <taxon>Alphaproteobacteria</taxon>
        <taxon>Sphingomonadales</taxon>
        <taxon>Sphingomonadaceae</taxon>
        <taxon>Novosphingobium</taxon>
    </lineage>
</organism>
<dbReference type="RefSeq" id="WP_185679424.1">
    <property type="nucleotide sequence ID" value="NZ_JACLAX010000009.1"/>
</dbReference>
<evidence type="ECO:0000313" key="2">
    <source>
        <dbReference type="EMBL" id="MBC2669560.1"/>
    </source>
</evidence>
<proteinExistence type="predicted"/>
<dbReference type="SUPFAM" id="SSF52317">
    <property type="entry name" value="Class I glutamine amidotransferase-like"/>
    <property type="match status" value="1"/>
</dbReference>
<dbReference type="Gene3D" id="3.40.50.880">
    <property type="match status" value="1"/>
</dbReference>
<dbReference type="PANTHER" id="PTHR42695:SF5">
    <property type="entry name" value="GLUTAMINE AMIDOTRANSFERASE YLR126C-RELATED"/>
    <property type="match status" value="1"/>
</dbReference>
<gene>
    <name evidence="2" type="ORF">H7F53_10430</name>
</gene>
<evidence type="ECO:0000313" key="3">
    <source>
        <dbReference type="Proteomes" id="UP000551327"/>
    </source>
</evidence>
<dbReference type="Proteomes" id="UP000551327">
    <property type="component" value="Unassembled WGS sequence"/>
</dbReference>
<dbReference type="AlphaFoldDB" id="A0A7X1FYX8"/>
<dbReference type="InterPro" id="IPR017926">
    <property type="entry name" value="GATASE"/>
</dbReference>
<dbReference type="GO" id="GO:0005829">
    <property type="term" value="C:cytosol"/>
    <property type="evidence" value="ECO:0007669"/>
    <property type="project" value="TreeGrafter"/>
</dbReference>
<sequence>MTRLLLLEGNTAEKRARARALGVRSSSEIYAEAISAHFPDIVLDVLNGADPGEVIPGNRTWTDYAGLVITGSSLHAYDQEFAVTNQIALVAEAAGHALPIFGSCWGLQIAAMAAGGQVAYNPKGREVGFARKITVAATHRNHPMFMGKPPVFDAPCIHYDEVVRLPDGATLLASNAHSAVQAAIIPLGRSEVWAVQYHPEFDLQQLVQIYTLYADDMVAQGFFADQAELRAYCDKIAALAADPDRMGLAWQLGIDADVTDDRVRRAEIIAWIEACVLPARSD</sequence>
<feature type="domain" description="Glutamine amidotransferase" evidence="1">
    <location>
        <begin position="62"/>
        <end position="204"/>
    </location>
</feature>
<comment type="caution">
    <text evidence="2">The sequence shown here is derived from an EMBL/GenBank/DDBJ whole genome shotgun (WGS) entry which is preliminary data.</text>
</comment>
<keyword evidence="2" id="KW-0808">Transferase</keyword>